<feature type="domain" description="F-box/LRR-repeat protein 15-like leucin rich repeat" evidence="1">
    <location>
        <begin position="148"/>
        <end position="297"/>
    </location>
</feature>
<dbReference type="InterPro" id="IPR006553">
    <property type="entry name" value="Leu-rich_rpt_Cys-con_subtyp"/>
</dbReference>
<dbReference type="Pfam" id="PF25372">
    <property type="entry name" value="DUF7885"/>
    <property type="match status" value="1"/>
</dbReference>
<protein>
    <submittedName>
        <fullName evidence="2">DNA repair protein rhp7-like</fullName>
    </submittedName>
</protein>
<comment type="caution">
    <text evidence="2">The sequence shown here is derived from an EMBL/GenBank/DDBJ whole genome shotgun (WGS) entry which is preliminary data.</text>
</comment>
<dbReference type="ExpressionAtlas" id="A0A2K3LAF3">
    <property type="expression patterns" value="baseline"/>
</dbReference>
<evidence type="ECO:0000313" key="2">
    <source>
        <dbReference type="EMBL" id="PNX75515.1"/>
    </source>
</evidence>
<gene>
    <name evidence="2" type="ORF">L195_g031452</name>
</gene>
<proteinExistence type="predicted"/>
<dbReference type="EMBL" id="ASHM01029157">
    <property type="protein sequence ID" value="PNX75515.1"/>
    <property type="molecule type" value="Genomic_DNA"/>
</dbReference>
<dbReference type="FunFam" id="3.80.10.10:FF:001486">
    <property type="entry name" value="DNA repair protein rhp7 isoform A"/>
    <property type="match status" value="1"/>
</dbReference>
<dbReference type="InterPro" id="IPR057207">
    <property type="entry name" value="FBXL15_LRR"/>
</dbReference>
<dbReference type="Proteomes" id="UP000236291">
    <property type="component" value="Unassembled WGS sequence"/>
</dbReference>
<sequence>VLHLNQCGRVVAEHTLLATVAKSPKCLSKLISLSLTGACRLFDNGLQLLLSSATALRSINLSQCSLLTFAGLNILADSLGSILKELYLDDCILINATLALPALKRLEQLDVLSLAGLPTVSDKFINSFIVARGHNIKELVLKDCVDLTDASIQVIANHCPGLQALDLMKLSKLTDLSIGYLTNSCRALRTLKLCRNPFSDEAIGAFLAVTGKSLEELSLNNIKKVGQHTALSLAKEAKNLHTLDLSWCRNLTDNEFGLIVDNCFSLRFLKLFGCSQVTDVFLKGHSNSELRIIGLKLCPLLQHMERPDPHRSALRYAPISQK</sequence>
<reference evidence="2 3" key="2">
    <citation type="journal article" date="2017" name="Front. Plant Sci.">
        <title>Gene Classification and Mining of Molecular Markers Useful in Red Clover (Trifolium pratense) Breeding.</title>
        <authorList>
            <person name="Istvanek J."/>
            <person name="Dluhosova J."/>
            <person name="Dluhos P."/>
            <person name="Patkova L."/>
            <person name="Nedelnik J."/>
            <person name="Repkova J."/>
        </authorList>
    </citation>
    <scope>NUCLEOTIDE SEQUENCE [LARGE SCALE GENOMIC DNA]</scope>
    <source>
        <strain evidence="3">cv. Tatra</strain>
        <tissue evidence="2">Young leaves</tissue>
    </source>
</reference>
<dbReference type="PANTHER" id="PTHR13318:SF101">
    <property type="entry name" value="F-BOX_LRR PROTEIN"/>
    <property type="match status" value="1"/>
</dbReference>
<evidence type="ECO:0000313" key="3">
    <source>
        <dbReference type="Proteomes" id="UP000236291"/>
    </source>
</evidence>
<dbReference type="AlphaFoldDB" id="A0A2K3LAF3"/>
<name>A0A2K3LAF3_TRIPR</name>
<dbReference type="GO" id="GO:0019005">
    <property type="term" value="C:SCF ubiquitin ligase complex"/>
    <property type="evidence" value="ECO:0007669"/>
    <property type="project" value="TreeGrafter"/>
</dbReference>
<accession>A0A2K3LAF3</accession>
<dbReference type="InterPro" id="IPR032675">
    <property type="entry name" value="LRR_dom_sf"/>
</dbReference>
<dbReference type="Gene3D" id="3.80.10.10">
    <property type="entry name" value="Ribonuclease Inhibitor"/>
    <property type="match status" value="2"/>
</dbReference>
<evidence type="ECO:0000259" key="1">
    <source>
        <dbReference type="Pfam" id="PF25372"/>
    </source>
</evidence>
<dbReference type="GO" id="GO:0031146">
    <property type="term" value="P:SCF-dependent proteasomal ubiquitin-dependent protein catabolic process"/>
    <property type="evidence" value="ECO:0007669"/>
    <property type="project" value="TreeGrafter"/>
</dbReference>
<reference evidence="2 3" key="1">
    <citation type="journal article" date="2014" name="Am. J. Bot.">
        <title>Genome assembly and annotation for red clover (Trifolium pratense; Fabaceae).</title>
        <authorList>
            <person name="Istvanek J."/>
            <person name="Jaros M."/>
            <person name="Krenek A."/>
            <person name="Repkova J."/>
        </authorList>
    </citation>
    <scope>NUCLEOTIDE SEQUENCE [LARGE SCALE GENOMIC DNA]</scope>
    <source>
        <strain evidence="3">cv. Tatra</strain>
        <tissue evidence="2">Young leaves</tissue>
    </source>
</reference>
<dbReference type="SUPFAM" id="SSF52047">
    <property type="entry name" value="RNI-like"/>
    <property type="match status" value="2"/>
</dbReference>
<organism evidence="2 3">
    <name type="scientific">Trifolium pratense</name>
    <name type="common">Red clover</name>
    <dbReference type="NCBI Taxonomy" id="57577"/>
    <lineage>
        <taxon>Eukaryota</taxon>
        <taxon>Viridiplantae</taxon>
        <taxon>Streptophyta</taxon>
        <taxon>Embryophyta</taxon>
        <taxon>Tracheophyta</taxon>
        <taxon>Spermatophyta</taxon>
        <taxon>Magnoliopsida</taxon>
        <taxon>eudicotyledons</taxon>
        <taxon>Gunneridae</taxon>
        <taxon>Pentapetalae</taxon>
        <taxon>rosids</taxon>
        <taxon>fabids</taxon>
        <taxon>Fabales</taxon>
        <taxon>Fabaceae</taxon>
        <taxon>Papilionoideae</taxon>
        <taxon>50 kb inversion clade</taxon>
        <taxon>NPAAA clade</taxon>
        <taxon>Hologalegina</taxon>
        <taxon>IRL clade</taxon>
        <taxon>Trifolieae</taxon>
        <taxon>Trifolium</taxon>
    </lineage>
</organism>
<dbReference type="SMART" id="SM00367">
    <property type="entry name" value="LRR_CC"/>
    <property type="match status" value="7"/>
</dbReference>
<dbReference type="STRING" id="57577.A0A2K3LAF3"/>
<dbReference type="PANTHER" id="PTHR13318">
    <property type="entry name" value="PARTNER OF PAIRED, ISOFORM B-RELATED"/>
    <property type="match status" value="1"/>
</dbReference>
<feature type="non-terminal residue" evidence="2">
    <location>
        <position position="1"/>
    </location>
</feature>